<name>A0A9D7SF35_9BACT</name>
<accession>A0A9D7SF35</accession>
<dbReference type="GO" id="GO:0008972">
    <property type="term" value="F:phosphomethylpyrimidine kinase activity"/>
    <property type="evidence" value="ECO:0007669"/>
    <property type="project" value="TreeGrafter"/>
</dbReference>
<keyword evidence="2" id="KW-0418">Kinase</keyword>
<gene>
    <name evidence="2" type="ORF">IPP58_08105</name>
</gene>
<dbReference type="Proteomes" id="UP000886657">
    <property type="component" value="Unassembled WGS sequence"/>
</dbReference>
<dbReference type="InterPro" id="IPR013749">
    <property type="entry name" value="PM/HMP-P_kinase-1"/>
</dbReference>
<dbReference type="GO" id="GO:0005829">
    <property type="term" value="C:cytosol"/>
    <property type="evidence" value="ECO:0007669"/>
    <property type="project" value="TreeGrafter"/>
</dbReference>
<sequence length="277" mass="28988">MDATGPTAPPLALCLGGLDPSGGAGILRDALALAELGCQPMAVGLAETLQNGLACTRIERPAVDPVDCIESLAPHLTGRWGVKLSLCALEGNNFRRLCATLQHLAPPLRIWDPILAPSVGIGLHSGGDLRRMAAELLPMGGWVVSPNRGEAAAFAQMPPEAILSASPDSLASPWLEAGAAAVWLKGGHGGGDEVQDFWITREGTQPLERAPRLPGERRGTGCLLSATWLGLRLLGQGEVQAAIGSARRLRDRWHLAFSPGAAGRPMFMPLPAPQEAP</sequence>
<dbReference type="Pfam" id="PF08543">
    <property type="entry name" value="Phos_pyr_kin"/>
    <property type="match status" value="1"/>
</dbReference>
<protein>
    <submittedName>
        <fullName evidence="2">Bifunctional hydroxymethylpyrimidine kinase/phosphomethylpyrimidine kinase</fullName>
    </submittedName>
</protein>
<dbReference type="InterPro" id="IPR029056">
    <property type="entry name" value="Ribokinase-like"/>
</dbReference>
<evidence type="ECO:0000259" key="1">
    <source>
        <dbReference type="Pfam" id="PF08543"/>
    </source>
</evidence>
<keyword evidence="2" id="KW-0808">Transferase</keyword>
<comment type="caution">
    <text evidence="2">The sequence shown here is derived from an EMBL/GenBank/DDBJ whole genome shotgun (WGS) entry which is preliminary data.</text>
</comment>
<dbReference type="PANTHER" id="PTHR20858:SF17">
    <property type="entry name" value="HYDROXYMETHYLPYRIMIDINE_PHOSPHOMETHYLPYRIMIDINE KINASE THI20-RELATED"/>
    <property type="match status" value="1"/>
</dbReference>
<dbReference type="EMBL" id="JADKIO010000006">
    <property type="protein sequence ID" value="MBK9796449.1"/>
    <property type="molecule type" value="Genomic_DNA"/>
</dbReference>
<proteinExistence type="predicted"/>
<dbReference type="PANTHER" id="PTHR20858">
    <property type="entry name" value="PHOSPHOMETHYLPYRIMIDINE KINASE"/>
    <property type="match status" value="1"/>
</dbReference>
<evidence type="ECO:0000313" key="2">
    <source>
        <dbReference type="EMBL" id="MBK9796449.1"/>
    </source>
</evidence>
<dbReference type="Gene3D" id="3.40.1190.20">
    <property type="match status" value="1"/>
</dbReference>
<reference evidence="2" key="1">
    <citation type="submission" date="2020-10" db="EMBL/GenBank/DDBJ databases">
        <title>Connecting structure to function with the recovery of over 1000 high-quality activated sludge metagenome-assembled genomes encoding full-length rRNA genes using long-read sequencing.</title>
        <authorList>
            <person name="Singleton C.M."/>
            <person name="Petriglieri F."/>
            <person name="Kristensen J.M."/>
            <person name="Kirkegaard R.H."/>
            <person name="Michaelsen T.Y."/>
            <person name="Andersen M.H."/>
            <person name="Karst S.M."/>
            <person name="Dueholm M.S."/>
            <person name="Nielsen P.H."/>
            <person name="Albertsen M."/>
        </authorList>
    </citation>
    <scope>NUCLEOTIDE SEQUENCE</scope>
    <source>
        <strain evidence="2">Skiv_18-Q3-R9-52_MAXAC.067</strain>
    </source>
</reference>
<dbReference type="GO" id="GO:0009228">
    <property type="term" value="P:thiamine biosynthetic process"/>
    <property type="evidence" value="ECO:0007669"/>
    <property type="project" value="TreeGrafter"/>
</dbReference>
<dbReference type="GO" id="GO:0008902">
    <property type="term" value="F:hydroxymethylpyrimidine kinase activity"/>
    <property type="evidence" value="ECO:0007669"/>
    <property type="project" value="TreeGrafter"/>
</dbReference>
<evidence type="ECO:0000313" key="3">
    <source>
        <dbReference type="Proteomes" id="UP000886657"/>
    </source>
</evidence>
<organism evidence="2 3">
    <name type="scientific">Candidatus Geothrix skivensis</name>
    <dbReference type="NCBI Taxonomy" id="2954439"/>
    <lineage>
        <taxon>Bacteria</taxon>
        <taxon>Pseudomonadati</taxon>
        <taxon>Acidobacteriota</taxon>
        <taxon>Holophagae</taxon>
        <taxon>Holophagales</taxon>
        <taxon>Holophagaceae</taxon>
        <taxon>Geothrix</taxon>
    </lineage>
</organism>
<feature type="domain" description="Pyridoxamine kinase/Phosphomethylpyrimidine kinase" evidence="1">
    <location>
        <begin position="19"/>
        <end position="247"/>
    </location>
</feature>
<dbReference type="SUPFAM" id="SSF53613">
    <property type="entry name" value="Ribokinase-like"/>
    <property type="match status" value="1"/>
</dbReference>
<dbReference type="AlphaFoldDB" id="A0A9D7SF35"/>